<gene>
    <name evidence="1" type="ORF">Salat_0856800</name>
</gene>
<name>A0AAE1YK22_9LAMI</name>
<reference evidence="1" key="1">
    <citation type="submission" date="2020-06" db="EMBL/GenBank/DDBJ databases">
        <authorList>
            <person name="Li T."/>
            <person name="Hu X."/>
            <person name="Zhang T."/>
            <person name="Song X."/>
            <person name="Zhang H."/>
            <person name="Dai N."/>
            <person name="Sheng W."/>
            <person name="Hou X."/>
            <person name="Wei L."/>
        </authorList>
    </citation>
    <scope>NUCLEOTIDE SEQUENCE</scope>
    <source>
        <strain evidence="1">3651</strain>
        <tissue evidence="1">Leaf</tissue>
    </source>
</reference>
<keyword evidence="2" id="KW-1185">Reference proteome</keyword>
<dbReference type="Proteomes" id="UP001293254">
    <property type="component" value="Unassembled WGS sequence"/>
</dbReference>
<sequence length="131" mass="14130">MCRIVASEDELLRLSYTLLGLSPLFETVQLAPLGGGKGWSDWFVDGRSVELALGGDKTPLRYTDRKVDLPVLTAVTATIATITPVMVVQEDEITEGLRATNGERGRPLNLVYSSMYNTTNPLVEGLAGGCD</sequence>
<proteinExistence type="predicted"/>
<reference evidence="1" key="2">
    <citation type="journal article" date="2024" name="Plant">
        <title>Genomic evolution and insights into agronomic trait innovations of Sesamum species.</title>
        <authorList>
            <person name="Miao H."/>
            <person name="Wang L."/>
            <person name="Qu L."/>
            <person name="Liu H."/>
            <person name="Sun Y."/>
            <person name="Le M."/>
            <person name="Wang Q."/>
            <person name="Wei S."/>
            <person name="Zheng Y."/>
            <person name="Lin W."/>
            <person name="Duan Y."/>
            <person name="Cao H."/>
            <person name="Xiong S."/>
            <person name="Wang X."/>
            <person name="Wei L."/>
            <person name="Li C."/>
            <person name="Ma Q."/>
            <person name="Ju M."/>
            <person name="Zhao R."/>
            <person name="Li G."/>
            <person name="Mu C."/>
            <person name="Tian Q."/>
            <person name="Mei H."/>
            <person name="Zhang T."/>
            <person name="Gao T."/>
            <person name="Zhang H."/>
        </authorList>
    </citation>
    <scope>NUCLEOTIDE SEQUENCE</scope>
    <source>
        <strain evidence="1">3651</strain>
    </source>
</reference>
<organism evidence="1 2">
    <name type="scientific">Sesamum alatum</name>
    <dbReference type="NCBI Taxonomy" id="300844"/>
    <lineage>
        <taxon>Eukaryota</taxon>
        <taxon>Viridiplantae</taxon>
        <taxon>Streptophyta</taxon>
        <taxon>Embryophyta</taxon>
        <taxon>Tracheophyta</taxon>
        <taxon>Spermatophyta</taxon>
        <taxon>Magnoliopsida</taxon>
        <taxon>eudicotyledons</taxon>
        <taxon>Gunneridae</taxon>
        <taxon>Pentapetalae</taxon>
        <taxon>asterids</taxon>
        <taxon>lamiids</taxon>
        <taxon>Lamiales</taxon>
        <taxon>Pedaliaceae</taxon>
        <taxon>Sesamum</taxon>
    </lineage>
</organism>
<dbReference type="EMBL" id="JACGWO010000003">
    <property type="protein sequence ID" value="KAK4430948.1"/>
    <property type="molecule type" value="Genomic_DNA"/>
</dbReference>
<dbReference type="AlphaFoldDB" id="A0AAE1YK22"/>
<accession>A0AAE1YK22</accession>
<evidence type="ECO:0000313" key="1">
    <source>
        <dbReference type="EMBL" id="KAK4430948.1"/>
    </source>
</evidence>
<evidence type="ECO:0000313" key="2">
    <source>
        <dbReference type="Proteomes" id="UP001293254"/>
    </source>
</evidence>
<comment type="caution">
    <text evidence="1">The sequence shown here is derived from an EMBL/GenBank/DDBJ whole genome shotgun (WGS) entry which is preliminary data.</text>
</comment>
<protein>
    <submittedName>
        <fullName evidence="1">Uncharacterized protein</fullName>
    </submittedName>
</protein>